<evidence type="ECO:0000313" key="5">
    <source>
        <dbReference type="Proteomes" id="UP000257479"/>
    </source>
</evidence>
<organism evidence="3 4">
    <name type="scientific">Microbacterium ginsengisoli</name>
    <dbReference type="NCBI Taxonomy" id="400772"/>
    <lineage>
        <taxon>Bacteria</taxon>
        <taxon>Bacillati</taxon>
        <taxon>Actinomycetota</taxon>
        <taxon>Actinomycetes</taxon>
        <taxon>Micrococcales</taxon>
        <taxon>Microbacteriaceae</taxon>
        <taxon>Microbacterium</taxon>
    </lineage>
</organism>
<dbReference type="EMBL" id="DMNG01000262">
    <property type="protein sequence ID" value="HAN25855.1"/>
    <property type="molecule type" value="Genomic_DNA"/>
</dbReference>
<keyword evidence="1" id="KW-0812">Transmembrane</keyword>
<feature type="transmembrane region" description="Helical" evidence="1">
    <location>
        <begin position="39"/>
        <end position="60"/>
    </location>
</feature>
<dbReference type="EMBL" id="JYIY01000074">
    <property type="protein sequence ID" value="KJL36387.1"/>
    <property type="molecule type" value="Genomic_DNA"/>
</dbReference>
<evidence type="ECO:0000313" key="2">
    <source>
        <dbReference type="EMBL" id="HAN25855.1"/>
    </source>
</evidence>
<accession>A0A0F0LT23</accession>
<feature type="transmembrane region" description="Helical" evidence="1">
    <location>
        <begin position="6"/>
        <end position="32"/>
    </location>
</feature>
<comment type="caution">
    <text evidence="3">The sequence shown here is derived from an EMBL/GenBank/DDBJ whole genome shotgun (WGS) entry which is preliminary data.</text>
</comment>
<gene>
    <name evidence="2" type="ORF">DCP95_14995</name>
    <name evidence="3" type="ORF">RR49_01719</name>
</gene>
<dbReference type="AlphaFoldDB" id="A0A0F0LT23"/>
<dbReference type="STRING" id="400772.RR49_01719"/>
<evidence type="ECO:0000313" key="3">
    <source>
        <dbReference type="EMBL" id="KJL36387.1"/>
    </source>
</evidence>
<feature type="transmembrane region" description="Helical" evidence="1">
    <location>
        <begin position="66"/>
        <end position="85"/>
    </location>
</feature>
<dbReference type="RefSeq" id="WP_045247649.1">
    <property type="nucleotide sequence ID" value="NZ_JYIY01000074.1"/>
</dbReference>
<keyword evidence="1" id="KW-1133">Transmembrane helix</keyword>
<name>A0A0F0LT23_9MICO</name>
<sequence>MVEITGGWIAAVLAGVVVTVLLGAALVLTVAAMRRLSTALLMTAGAAVVAALVVAVVAHVEAPAPIGVPLALVGIAAAVVGGDPVTRRVLAIAASGRVRETPDGGIVVTDDAGAGASEEVVLLRGGATIGYLERIATAAAIIAGYPEAIAAVVAVKGVGRFSELSGSETRERFIVGTLSSLVWAAVVAAAVRLALF</sequence>
<dbReference type="Proteomes" id="UP000033451">
    <property type="component" value="Unassembled WGS sequence"/>
</dbReference>
<feature type="transmembrane region" description="Helical" evidence="1">
    <location>
        <begin position="173"/>
        <end position="195"/>
    </location>
</feature>
<proteinExistence type="predicted"/>
<keyword evidence="1" id="KW-0472">Membrane</keyword>
<evidence type="ECO:0000313" key="4">
    <source>
        <dbReference type="Proteomes" id="UP000033451"/>
    </source>
</evidence>
<protein>
    <submittedName>
        <fullName evidence="3">Uncharacterized protein</fullName>
    </submittedName>
</protein>
<reference evidence="3 4" key="1">
    <citation type="submission" date="2015-02" db="EMBL/GenBank/DDBJ databases">
        <title>Draft genome sequences of ten Microbacterium spp. with emphasis on heavy metal contaminated environments.</title>
        <authorList>
            <person name="Corretto E."/>
        </authorList>
    </citation>
    <scope>NUCLEOTIDE SEQUENCE [LARGE SCALE GENOMIC DNA]</scope>
    <source>
        <strain evidence="3 4">DSM 18659</strain>
    </source>
</reference>
<keyword evidence="4" id="KW-1185">Reference proteome</keyword>
<dbReference type="Proteomes" id="UP000257479">
    <property type="component" value="Unassembled WGS sequence"/>
</dbReference>
<dbReference type="PATRIC" id="fig|400772.4.peg.1741"/>
<dbReference type="OrthoDB" id="3388334at2"/>
<reference evidence="2 5" key="2">
    <citation type="journal article" date="2018" name="Nat. Biotechnol.">
        <title>A standardized bacterial taxonomy based on genome phylogeny substantially revises the tree of life.</title>
        <authorList>
            <person name="Parks D.H."/>
            <person name="Chuvochina M."/>
            <person name="Waite D.W."/>
            <person name="Rinke C."/>
            <person name="Skarshewski A."/>
            <person name="Chaumeil P.A."/>
            <person name="Hugenholtz P."/>
        </authorList>
    </citation>
    <scope>NUCLEOTIDE SEQUENCE [LARGE SCALE GENOMIC DNA]</scope>
    <source>
        <strain evidence="2">UBA9152</strain>
    </source>
</reference>
<evidence type="ECO:0000256" key="1">
    <source>
        <dbReference type="SAM" id="Phobius"/>
    </source>
</evidence>